<dbReference type="Proteomes" id="UP000078544">
    <property type="component" value="Unassembled WGS sequence"/>
</dbReference>
<evidence type="ECO:0000259" key="10">
    <source>
        <dbReference type="PROSITE" id="PS51194"/>
    </source>
</evidence>
<dbReference type="GO" id="GO:0009378">
    <property type="term" value="F:four-way junction helicase activity"/>
    <property type="evidence" value="ECO:0007669"/>
    <property type="project" value="TreeGrafter"/>
</dbReference>
<dbReference type="GO" id="GO:0005737">
    <property type="term" value="C:cytoplasm"/>
    <property type="evidence" value="ECO:0007669"/>
    <property type="project" value="TreeGrafter"/>
</dbReference>
<dbReference type="AlphaFoldDB" id="A0A168CM70"/>
<evidence type="ECO:0000256" key="8">
    <source>
        <dbReference type="SAM" id="MobiDB-lite"/>
    </source>
</evidence>
<evidence type="ECO:0000259" key="9">
    <source>
        <dbReference type="PROSITE" id="PS51192"/>
    </source>
</evidence>
<dbReference type="InterPro" id="IPR004589">
    <property type="entry name" value="DNA_helicase_ATP-dep_RecQ"/>
</dbReference>
<dbReference type="GO" id="GO:0016787">
    <property type="term" value="F:hydrolase activity"/>
    <property type="evidence" value="ECO:0007669"/>
    <property type="project" value="UniProtKB-KW"/>
</dbReference>
<evidence type="ECO:0000256" key="6">
    <source>
        <dbReference type="ARBA" id="ARBA00034617"/>
    </source>
</evidence>
<dbReference type="GO" id="GO:0043138">
    <property type="term" value="F:3'-5' DNA helicase activity"/>
    <property type="evidence" value="ECO:0007669"/>
    <property type="project" value="UniProtKB-EC"/>
</dbReference>
<dbReference type="PROSITE" id="PS51192">
    <property type="entry name" value="HELICASE_ATP_BIND_1"/>
    <property type="match status" value="1"/>
</dbReference>
<keyword evidence="5" id="KW-0067">ATP-binding</keyword>
<gene>
    <name evidence="11" type="ORF">AAL_04006</name>
</gene>
<dbReference type="GO" id="GO:0003676">
    <property type="term" value="F:nucleic acid binding"/>
    <property type="evidence" value="ECO:0007669"/>
    <property type="project" value="InterPro"/>
</dbReference>
<evidence type="ECO:0000256" key="2">
    <source>
        <dbReference type="ARBA" id="ARBA00022741"/>
    </source>
</evidence>
<dbReference type="OrthoDB" id="10261556at2759"/>
<evidence type="ECO:0000256" key="7">
    <source>
        <dbReference type="ARBA" id="ARBA00034808"/>
    </source>
</evidence>
<evidence type="ECO:0000313" key="11">
    <source>
        <dbReference type="EMBL" id="KZZ96777.1"/>
    </source>
</evidence>
<dbReference type="EC" id="5.6.2.4" evidence="7"/>
<dbReference type="NCBIfam" id="TIGR00614">
    <property type="entry name" value="recQ_fam"/>
    <property type="match status" value="1"/>
</dbReference>
<feature type="region of interest" description="Disordered" evidence="8">
    <location>
        <begin position="1"/>
        <end position="58"/>
    </location>
</feature>
<dbReference type="InterPro" id="IPR011545">
    <property type="entry name" value="DEAD/DEAH_box_helicase_dom"/>
</dbReference>
<dbReference type="InterPro" id="IPR014001">
    <property type="entry name" value="Helicase_ATP-bd"/>
</dbReference>
<keyword evidence="4 11" id="KW-0347">Helicase</keyword>
<evidence type="ECO:0000256" key="1">
    <source>
        <dbReference type="ARBA" id="ARBA00005446"/>
    </source>
</evidence>
<dbReference type="Gene3D" id="3.40.50.300">
    <property type="entry name" value="P-loop containing nucleotide triphosphate hydrolases"/>
    <property type="match status" value="2"/>
</dbReference>
<evidence type="ECO:0000256" key="5">
    <source>
        <dbReference type="ARBA" id="ARBA00022840"/>
    </source>
</evidence>
<dbReference type="PANTHER" id="PTHR13710">
    <property type="entry name" value="DNA HELICASE RECQ FAMILY MEMBER"/>
    <property type="match status" value="1"/>
</dbReference>
<dbReference type="SUPFAM" id="SSF52540">
    <property type="entry name" value="P-loop containing nucleoside triphosphate hydrolases"/>
    <property type="match status" value="1"/>
</dbReference>
<dbReference type="GO" id="GO:0005634">
    <property type="term" value="C:nucleus"/>
    <property type="evidence" value="ECO:0007669"/>
    <property type="project" value="TreeGrafter"/>
</dbReference>
<proteinExistence type="inferred from homology"/>
<dbReference type="STRING" id="1081109.A0A168CM70"/>
<keyword evidence="12" id="KW-1185">Reference proteome</keyword>
<comment type="caution">
    <text evidence="11">The sequence shown here is derived from an EMBL/GenBank/DDBJ whole genome shotgun (WGS) entry which is preliminary data.</text>
</comment>
<dbReference type="InterPro" id="IPR027417">
    <property type="entry name" value="P-loop_NTPase"/>
</dbReference>
<feature type="domain" description="Helicase C-terminal" evidence="10">
    <location>
        <begin position="294"/>
        <end position="440"/>
    </location>
</feature>
<dbReference type="SMART" id="SM00490">
    <property type="entry name" value="HELICc"/>
    <property type="match status" value="1"/>
</dbReference>
<dbReference type="GO" id="GO:0000724">
    <property type="term" value="P:double-strand break repair via homologous recombination"/>
    <property type="evidence" value="ECO:0007669"/>
    <property type="project" value="TreeGrafter"/>
</dbReference>
<dbReference type="Gene3D" id="1.10.10.10">
    <property type="entry name" value="Winged helix-like DNA-binding domain superfamily/Winged helix DNA-binding domain"/>
    <property type="match status" value="1"/>
</dbReference>
<name>A0A168CM70_9HYPO</name>
<dbReference type="GO" id="GO:0005694">
    <property type="term" value="C:chromosome"/>
    <property type="evidence" value="ECO:0007669"/>
    <property type="project" value="TreeGrafter"/>
</dbReference>
<accession>A0A168CM70</accession>
<dbReference type="GO" id="GO:0005524">
    <property type="term" value="F:ATP binding"/>
    <property type="evidence" value="ECO:0007669"/>
    <property type="project" value="UniProtKB-KW"/>
</dbReference>
<protein>
    <recommendedName>
        <fullName evidence="7">DNA 3'-5' helicase</fullName>
        <ecNumber evidence="7">5.6.2.4</ecNumber>
    </recommendedName>
</protein>
<dbReference type="CDD" id="cd18018">
    <property type="entry name" value="DEXHc_RecQ4-like"/>
    <property type="match status" value="1"/>
</dbReference>
<dbReference type="InterPro" id="IPR036388">
    <property type="entry name" value="WH-like_DNA-bd_sf"/>
</dbReference>
<sequence>MEEDDEFDSGDELFDGVDPDQLIPDSAKRKLDGDVDESVGRSKRPQRAGDDGPAHGGIASRMQVAHDVLGQTFGYRSFRHEQEGAIETILGGKNALTIFPTGAGKSLCFQIPAMAFARIDLNEGSRSPGEHGITIVVSPLIALMKDQVDALVRRSVPAAVIDSTKTWEQQQQTSAALREGRLRILYCAPERLNNEGFVAMMQHVRGGVRLLAVDEAHCVSEWGHSFRPEYLKVARFADEIEAERVICLTATATPKVAQDICRAFKIEPDGVFRSSSYRPNLNLRIQAVSSKQEKVPLIIQFLKENSGPTLLYVTLQQQAVELAAMLKGEGFDAAPFHAGLKVEVKTQVQDMFLANKVRIVVATIAFGMGIDKPDIRNIVHFDLPSTIEEYCQQIGRAGRDGKTSNCLFYVCPDDWYIRENFARGDLPSRQSLKGLMLDIFSRENASKPAGETFKTSHYEQCRAFDIRAQPLSTIYASLELEHGLIRAITPEYSDYRFVPTASYFTQMKTDSSREAKVILASAVQKRKFYHVDVQGIVSRTGLLRADIVRKLNQLHDTGLVELKAGGIEQRYRILRRLPQSDDEIEALVKELHGNLSQREKDALRRVKEVEDYVTGDECLALALARHFGMGLPGSKSRCGHCTHCYTGARTAMPPRPPKQVDKAGIQKILAACDARDDPRFLARIAFGIKSPRVSQLKMEKHGVFGSLADHDFESLLREFTIACDEAAA</sequence>
<keyword evidence="2" id="KW-0547">Nucleotide-binding</keyword>
<dbReference type="Pfam" id="PF00270">
    <property type="entry name" value="DEAD"/>
    <property type="match status" value="1"/>
</dbReference>
<dbReference type="InterPro" id="IPR001650">
    <property type="entry name" value="Helicase_C-like"/>
</dbReference>
<dbReference type="SMART" id="SM00487">
    <property type="entry name" value="DEXDc"/>
    <property type="match status" value="1"/>
</dbReference>
<feature type="compositionally biased region" description="Acidic residues" evidence="8">
    <location>
        <begin position="1"/>
        <end position="18"/>
    </location>
</feature>
<dbReference type="Pfam" id="PF00271">
    <property type="entry name" value="Helicase_C"/>
    <property type="match status" value="1"/>
</dbReference>
<evidence type="ECO:0000313" key="12">
    <source>
        <dbReference type="Proteomes" id="UP000078544"/>
    </source>
</evidence>
<comment type="similarity">
    <text evidence="1">Belongs to the helicase family. RecQ subfamily.</text>
</comment>
<keyword evidence="3" id="KW-0378">Hydrolase</keyword>
<dbReference type="EMBL" id="AZGY01000007">
    <property type="protein sequence ID" value="KZZ96777.1"/>
    <property type="molecule type" value="Genomic_DNA"/>
</dbReference>
<evidence type="ECO:0000256" key="4">
    <source>
        <dbReference type="ARBA" id="ARBA00022806"/>
    </source>
</evidence>
<dbReference type="PANTHER" id="PTHR13710:SF120">
    <property type="entry name" value="BIFUNCTIONAL 3'-5' EXONUCLEASE_ATP-DEPENDENT HELICASE WRN"/>
    <property type="match status" value="1"/>
</dbReference>
<feature type="domain" description="Helicase ATP-binding" evidence="9">
    <location>
        <begin position="86"/>
        <end position="270"/>
    </location>
</feature>
<dbReference type="PROSITE" id="PS51194">
    <property type="entry name" value="HELICASE_CTER"/>
    <property type="match status" value="1"/>
</dbReference>
<evidence type="ECO:0000256" key="3">
    <source>
        <dbReference type="ARBA" id="ARBA00022801"/>
    </source>
</evidence>
<reference evidence="11 12" key="1">
    <citation type="journal article" date="2016" name="Genome Biol. Evol.">
        <title>Divergent and convergent evolution of fungal pathogenicity.</title>
        <authorList>
            <person name="Shang Y."/>
            <person name="Xiao G."/>
            <person name="Zheng P."/>
            <person name="Cen K."/>
            <person name="Zhan S."/>
            <person name="Wang C."/>
        </authorList>
    </citation>
    <scope>NUCLEOTIDE SEQUENCE [LARGE SCALE GENOMIC DNA]</scope>
    <source>
        <strain evidence="11 12">RCEF 2490</strain>
    </source>
</reference>
<organism evidence="11 12">
    <name type="scientific">Moelleriella libera RCEF 2490</name>
    <dbReference type="NCBI Taxonomy" id="1081109"/>
    <lineage>
        <taxon>Eukaryota</taxon>
        <taxon>Fungi</taxon>
        <taxon>Dikarya</taxon>
        <taxon>Ascomycota</taxon>
        <taxon>Pezizomycotina</taxon>
        <taxon>Sordariomycetes</taxon>
        <taxon>Hypocreomycetidae</taxon>
        <taxon>Hypocreales</taxon>
        <taxon>Clavicipitaceae</taxon>
        <taxon>Moelleriella</taxon>
    </lineage>
</organism>
<comment type="catalytic activity">
    <reaction evidence="6">
        <text>Couples ATP hydrolysis with the unwinding of duplex DNA by translocating in the 3'-5' direction.</text>
        <dbReference type="EC" id="5.6.2.4"/>
    </reaction>
</comment>